<dbReference type="SUPFAM" id="SSF53098">
    <property type="entry name" value="Ribonuclease H-like"/>
    <property type="match status" value="1"/>
</dbReference>
<evidence type="ECO:0000313" key="13">
    <source>
        <dbReference type="Proteomes" id="UP001220256"/>
    </source>
</evidence>
<evidence type="ECO:0000256" key="3">
    <source>
        <dbReference type="ARBA" id="ARBA00022771"/>
    </source>
</evidence>
<dbReference type="EMBL" id="JAPVEB010000004">
    <property type="protein sequence ID" value="KAJ5265068.1"/>
    <property type="molecule type" value="Genomic_DNA"/>
</dbReference>
<evidence type="ECO:0000256" key="6">
    <source>
        <dbReference type="ARBA" id="ARBA00023125"/>
    </source>
</evidence>
<feature type="compositionally biased region" description="Acidic residues" evidence="10">
    <location>
        <begin position="722"/>
        <end position="733"/>
    </location>
</feature>
<keyword evidence="3 9" id="KW-0863">Zinc-finger</keyword>
<organism evidence="12 13">
    <name type="scientific">Penicillium chrysogenum</name>
    <name type="common">Penicillium notatum</name>
    <dbReference type="NCBI Taxonomy" id="5076"/>
    <lineage>
        <taxon>Eukaryota</taxon>
        <taxon>Fungi</taxon>
        <taxon>Dikarya</taxon>
        <taxon>Ascomycota</taxon>
        <taxon>Pezizomycotina</taxon>
        <taxon>Eurotiomycetes</taxon>
        <taxon>Eurotiomycetidae</taxon>
        <taxon>Eurotiales</taxon>
        <taxon>Aspergillaceae</taxon>
        <taxon>Penicillium</taxon>
        <taxon>Penicillium chrysogenum species complex</taxon>
    </lineage>
</organism>
<name>A0ABQ8WEL4_PENCH</name>
<dbReference type="PROSITE" id="PS50808">
    <property type="entry name" value="ZF_BED"/>
    <property type="match status" value="1"/>
</dbReference>
<dbReference type="InterPro" id="IPR003656">
    <property type="entry name" value="Znf_BED"/>
</dbReference>
<evidence type="ECO:0000256" key="4">
    <source>
        <dbReference type="ARBA" id="ARBA00022833"/>
    </source>
</evidence>
<feature type="region of interest" description="Disordered" evidence="10">
    <location>
        <begin position="37"/>
        <end position="68"/>
    </location>
</feature>
<evidence type="ECO:0000256" key="7">
    <source>
        <dbReference type="ARBA" id="ARBA00023163"/>
    </source>
</evidence>
<feature type="domain" description="BED-type" evidence="11">
    <location>
        <begin position="119"/>
        <end position="180"/>
    </location>
</feature>
<dbReference type="PANTHER" id="PTHR46481:SF10">
    <property type="entry name" value="ZINC FINGER BED DOMAIN-CONTAINING PROTEIN 39"/>
    <property type="match status" value="1"/>
</dbReference>
<keyword evidence="7" id="KW-0804">Transcription</keyword>
<keyword evidence="13" id="KW-1185">Reference proteome</keyword>
<keyword evidence="5" id="KW-0805">Transcription regulation</keyword>
<feature type="compositionally biased region" description="Low complexity" evidence="10">
    <location>
        <begin position="37"/>
        <end position="51"/>
    </location>
</feature>
<dbReference type="Proteomes" id="UP001220256">
    <property type="component" value="Unassembled WGS sequence"/>
</dbReference>
<evidence type="ECO:0000256" key="9">
    <source>
        <dbReference type="PROSITE-ProRule" id="PRU00027"/>
    </source>
</evidence>
<keyword evidence="8" id="KW-0539">Nucleus</keyword>
<accession>A0ABQ8WEL4</accession>
<protein>
    <recommendedName>
        <fullName evidence="11">BED-type domain-containing protein</fullName>
    </recommendedName>
</protein>
<comment type="caution">
    <text evidence="12">The sequence shown here is derived from an EMBL/GenBank/DDBJ whole genome shotgun (WGS) entry which is preliminary data.</text>
</comment>
<sequence length="769" mass="88296">MSQLSDIYPSSHFDSQDRVPYSALHFLLPEDSLSQRESQSQSRSQYQSESQFGSVPDLLSPQSHITPLAPDTLTRIKPDRINEFIICTSEMTKEFVVWWLKTGYGRSKQNLNWDTSPTKRRADCWKGFQQVANTKDGKPGVMCKRCRTVLAHPATNHTGTSTMQKHLDGPRCRQRVPKQALQGTSSIHRLLSDAAERRPAPTFTQQIWEQKLLNLITVSHLPFLFIEHQEFHDLISYARLAPTLPNIPSRKVIPVNESIKDLQSDPEIDSTIVQVPCLAHIIQLSLLDLLGKIKASPRNDNAESELPDDRLRQLRSRQQKYEIADTLNKVRGLAVFINGSPQRKENFLNLQSNTQSQLLPIQDVRTRWNSTFLMLRRAKRLYTTYNSYCADFNQPYFALSSEGWRQIDYLLCILQPFFTFTTLVCRTKDSSIHLVFRIYNKLFDHIERSISQLQRKKVHWKQMMLSSLEAAKEKLIKYYGMTDSIEGDLYATGTILAPSNKMQFFSTSDWDPDPETGKDYRKEYRESLQSLLERYRQHAPSDIVQSDSHLMKTESELERECGRDLSKGSTGPQYDELTKYLQSDTIDGSARLFWKDHQREFPNLARIARDIMSIPATGAGVERLFNSARDICHYRRGSLSPETIRDIMLYMCTTRFDLKEEQRLILQEYLMDHEMAASAEALDVQTHSFDAISNDEEDAEVHHDTPPLSAVAAGKRPMVFSGDEEESGGDEPAEIDKGRVSLSPDLPDTQHRVSGRMRKKSRLLDGYIT</sequence>
<evidence type="ECO:0000256" key="5">
    <source>
        <dbReference type="ARBA" id="ARBA00023015"/>
    </source>
</evidence>
<feature type="region of interest" description="Disordered" evidence="10">
    <location>
        <begin position="696"/>
        <end position="769"/>
    </location>
</feature>
<dbReference type="SMART" id="SM00614">
    <property type="entry name" value="ZnF_BED"/>
    <property type="match status" value="1"/>
</dbReference>
<evidence type="ECO:0000313" key="12">
    <source>
        <dbReference type="EMBL" id="KAJ5265068.1"/>
    </source>
</evidence>
<evidence type="ECO:0000256" key="8">
    <source>
        <dbReference type="ARBA" id="ARBA00023242"/>
    </source>
</evidence>
<evidence type="ECO:0000259" key="11">
    <source>
        <dbReference type="PROSITE" id="PS50808"/>
    </source>
</evidence>
<dbReference type="Pfam" id="PF05699">
    <property type="entry name" value="Dimer_Tnp_hAT"/>
    <property type="match status" value="1"/>
</dbReference>
<dbReference type="PANTHER" id="PTHR46481">
    <property type="entry name" value="ZINC FINGER BED DOMAIN-CONTAINING PROTEIN 4"/>
    <property type="match status" value="1"/>
</dbReference>
<comment type="subcellular location">
    <subcellularLocation>
        <location evidence="1">Nucleus</location>
    </subcellularLocation>
</comment>
<gene>
    <name evidence="12" type="ORF">N7505_007861</name>
</gene>
<keyword evidence="6" id="KW-0238">DNA-binding</keyword>
<proteinExistence type="predicted"/>
<dbReference type="InterPro" id="IPR052035">
    <property type="entry name" value="ZnF_BED_domain_contain"/>
</dbReference>
<evidence type="ECO:0000256" key="10">
    <source>
        <dbReference type="SAM" id="MobiDB-lite"/>
    </source>
</evidence>
<reference evidence="12 13" key="1">
    <citation type="journal article" date="2023" name="IMA Fungus">
        <title>Comparative genomic study of the Penicillium genus elucidates a diverse pangenome and 15 lateral gene transfer events.</title>
        <authorList>
            <person name="Petersen C."/>
            <person name="Sorensen T."/>
            <person name="Nielsen M.R."/>
            <person name="Sondergaard T.E."/>
            <person name="Sorensen J.L."/>
            <person name="Fitzpatrick D.A."/>
            <person name="Frisvad J.C."/>
            <person name="Nielsen K.L."/>
        </authorList>
    </citation>
    <scope>NUCLEOTIDE SEQUENCE [LARGE SCALE GENOMIC DNA]</scope>
    <source>
        <strain evidence="12 13">IBT 3361</strain>
    </source>
</reference>
<evidence type="ECO:0000256" key="2">
    <source>
        <dbReference type="ARBA" id="ARBA00022723"/>
    </source>
</evidence>
<keyword evidence="2" id="KW-0479">Metal-binding</keyword>
<dbReference type="InterPro" id="IPR012337">
    <property type="entry name" value="RNaseH-like_sf"/>
</dbReference>
<evidence type="ECO:0000256" key="1">
    <source>
        <dbReference type="ARBA" id="ARBA00004123"/>
    </source>
</evidence>
<keyword evidence="4" id="KW-0862">Zinc</keyword>
<dbReference type="InterPro" id="IPR008906">
    <property type="entry name" value="HATC_C_dom"/>
</dbReference>